<dbReference type="GO" id="GO:0004222">
    <property type="term" value="F:metalloendopeptidase activity"/>
    <property type="evidence" value="ECO:0007669"/>
    <property type="project" value="InterPro"/>
</dbReference>
<keyword evidence="3 8" id="KW-0479">Metal-binding</keyword>
<dbReference type="AlphaFoldDB" id="A0A8K0JH25"/>
<organism evidence="10 11">
    <name type="scientific">Filobasidium floriforme</name>
    <dbReference type="NCBI Taxonomy" id="5210"/>
    <lineage>
        <taxon>Eukaryota</taxon>
        <taxon>Fungi</taxon>
        <taxon>Dikarya</taxon>
        <taxon>Basidiomycota</taxon>
        <taxon>Agaricomycotina</taxon>
        <taxon>Tremellomycetes</taxon>
        <taxon>Filobasidiales</taxon>
        <taxon>Filobasidiaceae</taxon>
        <taxon>Filobasidium</taxon>
    </lineage>
</organism>
<protein>
    <recommendedName>
        <fullName evidence="9">Peptidase M3A/M3B catalytic domain-containing protein</fullName>
    </recommendedName>
</protein>
<sequence length="597" mass="67801">MQRSTNFTFNGSISLETYCIQWRDNFKQLEKDLELLKLAKDIPTASNWGVHFDSLNSQVFEGIYTGEVFKNVHPDKDFQNEGATANDAFQNLSSRIEKDPVLAALVQQMTFVDPAVDPHEQRFAERWQSIFKDSGAILPAIERKQLLEIDRHLANLRTQFSSNIINAQRKWQVPLSDLEGMPDDFLKSHPADEGGHVTLTTQYMDFCRTLTYCKTDKVRQKIWSEYCARCPGRLTLKGLDNVNQFIDEAIAIAKPCALQEKKVRAQVYGANNLKVWQSDYAKEILSQHHAGFDSSQIRPYLRVGNVLPQIVLLIQELFGVQFHHRPDVKAWTETGLHPRENKLDHACVDVVRKSYGKGNLPEVVLLANVPEGNDSLLTFNEVSTLYHELCALSHRYGHVIHALCASTSVYGQLNNLTVERDFVEAPPEILRRLAINKDGQVIPDDLIKKLCNSVHGDEVMFASEQISFAKAKDMIDGRYPGSPLDDWKDVLQDNHAFGYEEGDLFLASFPHLGQAGYGPKYYCYVYALAIRDEFFEAFKAAPGGLLDKEMSRRYRRIILEPGSSRDAFEMITEFLGRPFTIDAFKARISKKIDVGTP</sequence>
<keyword evidence="6 8" id="KW-0482">Metalloprotease</keyword>
<gene>
    <name evidence="10" type="ORF">FFLO_05295</name>
</gene>
<proteinExistence type="inferred from homology"/>
<dbReference type="SUPFAM" id="SSF55486">
    <property type="entry name" value="Metalloproteases ('zincins'), catalytic domain"/>
    <property type="match status" value="1"/>
</dbReference>
<dbReference type="Pfam" id="PF01432">
    <property type="entry name" value="Peptidase_M3"/>
    <property type="match status" value="1"/>
</dbReference>
<dbReference type="GO" id="GO:0046872">
    <property type="term" value="F:metal ion binding"/>
    <property type="evidence" value="ECO:0007669"/>
    <property type="project" value="UniProtKB-UniRule"/>
</dbReference>
<dbReference type="PANTHER" id="PTHR11804">
    <property type="entry name" value="PROTEASE M3 THIMET OLIGOPEPTIDASE-RELATED"/>
    <property type="match status" value="1"/>
</dbReference>
<dbReference type="Proteomes" id="UP000812966">
    <property type="component" value="Unassembled WGS sequence"/>
</dbReference>
<dbReference type="Gene3D" id="1.10.1370.10">
    <property type="entry name" value="Neurolysin, domain 3"/>
    <property type="match status" value="3"/>
</dbReference>
<dbReference type="GO" id="GO:0006518">
    <property type="term" value="P:peptide metabolic process"/>
    <property type="evidence" value="ECO:0007669"/>
    <property type="project" value="TreeGrafter"/>
</dbReference>
<evidence type="ECO:0000256" key="6">
    <source>
        <dbReference type="ARBA" id="ARBA00023049"/>
    </source>
</evidence>
<evidence type="ECO:0000256" key="4">
    <source>
        <dbReference type="ARBA" id="ARBA00022801"/>
    </source>
</evidence>
<feature type="domain" description="Peptidase M3A/M3B catalytic" evidence="9">
    <location>
        <begin position="241"/>
        <end position="587"/>
    </location>
</feature>
<evidence type="ECO:0000256" key="2">
    <source>
        <dbReference type="ARBA" id="ARBA00022670"/>
    </source>
</evidence>
<evidence type="ECO:0000256" key="3">
    <source>
        <dbReference type="ARBA" id="ARBA00022723"/>
    </source>
</evidence>
<keyword evidence="11" id="KW-1185">Reference proteome</keyword>
<dbReference type="EMBL" id="JABELV010000130">
    <property type="protein sequence ID" value="KAG7529939.1"/>
    <property type="molecule type" value="Genomic_DNA"/>
</dbReference>
<evidence type="ECO:0000256" key="5">
    <source>
        <dbReference type="ARBA" id="ARBA00022833"/>
    </source>
</evidence>
<evidence type="ECO:0000313" key="10">
    <source>
        <dbReference type="EMBL" id="KAG7529939.1"/>
    </source>
</evidence>
<dbReference type="InterPro" id="IPR045090">
    <property type="entry name" value="Pept_M3A_M3B"/>
</dbReference>
<evidence type="ECO:0000256" key="1">
    <source>
        <dbReference type="ARBA" id="ARBA00006040"/>
    </source>
</evidence>
<dbReference type="InterPro" id="IPR024079">
    <property type="entry name" value="MetalloPept_cat_dom_sf"/>
</dbReference>
<dbReference type="GO" id="GO:0006508">
    <property type="term" value="P:proteolysis"/>
    <property type="evidence" value="ECO:0007669"/>
    <property type="project" value="UniProtKB-KW"/>
</dbReference>
<comment type="caution">
    <text evidence="10">The sequence shown here is derived from an EMBL/GenBank/DDBJ whole genome shotgun (WGS) entry which is preliminary data.</text>
</comment>
<comment type="function">
    <text evidence="7">Cleaves proteins, imported into the mitochondrion, to their mature size. While most mitochondrial precursor proteins are processed to the mature form in one step by mitochondrial processing peptidase (MPP), the sequential cleavage by MIP of an octapeptide after initial processing by MPP is a required step for a subgroup of nuclear-encoded precursor proteins destined for the matrix or the inner membrane.</text>
</comment>
<comment type="cofactor">
    <cofactor evidence="8">
        <name>Zn(2+)</name>
        <dbReference type="ChEBI" id="CHEBI:29105"/>
    </cofactor>
    <text evidence="8">Binds 1 zinc ion.</text>
</comment>
<reference evidence="10" key="1">
    <citation type="submission" date="2020-04" db="EMBL/GenBank/DDBJ databases">
        <title>Analysis of mating type loci in Filobasidium floriforme.</title>
        <authorList>
            <person name="Nowrousian M."/>
        </authorList>
    </citation>
    <scope>NUCLEOTIDE SEQUENCE</scope>
    <source>
        <strain evidence="10">CBS 6242</strain>
    </source>
</reference>
<accession>A0A8K0JH25</accession>
<keyword evidence="5 8" id="KW-0862">Zinc</keyword>
<dbReference type="PANTHER" id="PTHR11804:SF84">
    <property type="entry name" value="SACCHAROLYSIN"/>
    <property type="match status" value="1"/>
</dbReference>
<name>A0A8K0JH25_9TREE</name>
<dbReference type="InterPro" id="IPR024077">
    <property type="entry name" value="Neurolysin/TOP_dom2"/>
</dbReference>
<keyword evidence="4 8" id="KW-0378">Hydrolase</keyword>
<evidence type="ECO:0000256" key="7">
    <source>
        <dbReference type="ARBA" id="ARBA00025208"/>
    </source>
</evidence>
<comment type="similarity">
    <text evidence="1 8">Belongs to the peptidase M3 family.</text>
</comment>
<dbReference type="Gene3D" id="3.40.390.10">
    <property type="entry name" value="Collagenase (Catalytic Domain)"/>
    <property type="match status" value="2"/>
</dbReference>
<evidence type="ECO:0000259" key="9">
    <source>
        <dbReference type="Pfam" id="PF01432"/>
    </source>
</evidence>
<evidence type="ECO:0000256" key="8">
    <source>
        <dbReference type="RuleBase" id="RU003435"/>
    </source>
</evidence>
<evidence type="ECO:0000313" key="11">
    <source>
        <dbReference type="Proteomes" id="UP000812966"/>
    </source>
</evidence>
<keyword evidence="2 8" id="KW-0645">Protease</keyword>
<dbReference type="InterPro" id="IPR001567">
    <property type="entry name" value="Pept_M3A_M3B_dom"/>
</dbReference>